<accession>A0A7R9W3N5</accession>
<sequence>MLERLSSIAVAVHVDIDCVSLDDVWDVVTDVDSWPERFSTIMAVERLDGPLNIPGRRGRTATPAGAGKRRRDSVGGKDDDALGSSAKLQGAGKTASSSCSTGSGRGIRVGTRIRVRRRTVQGESYCTELVVTQLDGAQGHRHDREDYDCSEGGGGDCDMSASSSSSSLLAPPPCRSVTFYSPSLAGSKMSATGTWTVETVSRGGCNGGSGSGTDGTFVRATRTVAVIPHNLLVGAFGKVLWGPSLRKRAVAMAKVQADELVQAVGGRLENKEVSRQ</sequence>
<organism evidence="2">
    <name type="scientific">Pseudictyota dubia</name>
    <dbReference type="NCBI Taxonomy" id="2749911"/>
    <lineage>
        <taxon>Eukaryota</taxon>
        <taxon>Sar</taxon>
        <taxon>Stramenopiles</taxon>
        <taxon>Ochrophyta</taxon>
        <taxon>Bacillariophyta</taxon>
        <taxon>Mediophyceae</taxon>
        <taxon>Biddulphiophycidae</taxon>
        <taxon>Eupodiscales</taxon>
        <taxon>Odontellaceae</taxon>
        <taxon>Pseudictyota</taxon>
    </lineage>
</organism>
<gene>
    <name evidence="2" type="ORF">TDUB1175_LOCUS11602</name>
</gene>
<dbReference type="EMBL" id="HBED01023348">
    <property type="protein sequence ID" value="CAD8312813.1"/>
    <property type="molecule type" value="Transcribed_RNA"/>
</dbReference>
<name>A0A7R9W3N5_9STRA</name>
<dbReference type="Gene3D" id="3.30.530.20">
    <property type="match status" value="1"/>
</dbReference>
<dbReference type="InterPro" id="IPR023393">
    <property type="entry name" value="START-like_dom_sf"/>
</dbReference>
<proteinExistence type="predicted"/>
<evidence type="ECO:0000313" key="2">
    <source>
        <dbReference type="EMBL" id="CAD8312813.1"/>
    </source>
</evidence>
<feature type="region of interest" description="Disordered" evidence="1">
    <location>
        <begin position="52"/>
        <end position="104"/>
    </location>
</feature>
<protein>
    <submittedName>
        <fullName evidence="2">Uncharacterized protein</fullName>
    </submittedName>
</protein>
<dbReference type="SUPFAM" id="SSF55961">
    <property type="entry name" value="Bet v1-like"/>
    <property type="match status" value="1"/>
</dbReference>
<dbReference type="AlphaFoldDB" id="A0A7R9W3N5"/>
<evidence type="ECO:0000256" key="1">
    <source>
        <dbReference type="SAM" id="MobiDB-lite"/>
    </source>
</evidence>
<reference evidence="2" key="1">
    <citation type="submission" date="2021-01" db="EMBL/GenBank/DDBJ databases">
        <authorList>
            <person name="Corre E."/>
            <person name="Pelletier E."/>
            <person name="Niang G."/>
            <person name="Scheremetjew M."/>
            <person name="Finn R."/>
            <person name="Kale V."/>
            <person name="Holt S."/>
            <person name="Cochrane G."/>
            <person name="Meng A."/>
            <person name="Brown T."/>
            <person name="Cohen L."/>
        </authorList>
    </citation>
    <scope>NUCLEOTIDE SEQUENCE</scope>
    <source>
        <strain evidence="2">CCMP147</strain>
    </source>
</reference>